<feature type="domain" description="Glycosyl transferase family 51" evidence="12">
    <location>
        <begin position="431"/>
        <end position="586"/>
    </location>
</feature>
<evidence type="ECO:0000256" key="4">
    <source>
        <dbReference type="ARBA" id="ARBA00022679"/>
    </source>
</evidence>
<dbReference type="RefSeq" id="WP_171221085.1">
    <property type="nucleotide sequence ID" value="NZ_CP121446.1"/>
</dbReference>
<name>A0A7Y3VXP9_9FLAO</name>
<keyword evidence="9 11" id="KW-0472">Membrane</keyword>
<keyword evidence="14" id="KW-1185">Reference proteome</keyword>
<sequence length="650" mass="74479">MRTKKQKVFLLLKISSIILLLGIVLLFAFRNTILEKVIHRIDAKMERDYQCRLTIAKAEFQGLTGLEFQQITLVPKNADTLVRIDELKTKVSFWKLLVGDIQLGKLEINKGYIQLVKNKNGSNFDAFLRSKKEKTDNTEVNYAKLLNRLSSNLLDLVPTDMHVKGFAFKINDQGNKVVFDFTKLALADKKLNTLIQVTSDGFSQEWAINGFADPRDRKADLEFFNPKSDTIQLPYLDKKFNLKTGFQSIHFNLENLSMDSGDLHIDGYSSIQNLMVNHPKIASKDVVIKNARFDYRWIVGPRFMALDSTSTVQLNNIKCQPYVSYTHETDKIYALKLAIPKMTANDFITSLPTGLFRHFEGMEAKGNFSYALHFEYNDHKPNDIIFESKLNPEGLKITKYGEADLNKINGEFIYRAIDNGVAQRPIVVGASNPNFTPLDQISPYLQKCVLTSEDPSFFTHRGFINSAFKQSIVKNIKTKKFARGASTISMQLVKNVFLTREKTLSRKLEEILLVYILENNRISSKERMLEVYFNIIEWGPNVYGIGEASRFYFNKIPQDLNVNQCLFLAGIIPKPKGFMSRLENSETFKPYAQQHNDFLMRLMFKRNLITETDTIGNFALDISGPAKMYLKQKPVNTTTNDSLSLEEFDF</sequence>
<evidence type="ECO:0000256" key="1">
    <source>
        <dbReference type="ARBA" id="ARBA00022475"/>
    </source>
</evidence>
<evidence type="ECO:0000256" key="8">
    <source>
        <dbReference type="ARBA" id="ARBA00022989"/>
    </source>
</evidence>
<evidence type="ECO:0000256" key="10">
    <source>
        <dbReference type="ARBA" id="ARBA00023316"/>
    </source>
</evidence>
<dbReference type="GO" id="GO:0016763">
    <property type="term" value="F:pentosyltransferase activity"/>
    <property type="evidence" value="ECO:0007669"/>
    <property type="project" value="InterPro"/>
</dbReference>
<keyword evidence="4" id="KW-0808">Transferase</keyword>
<evidence type="ECO:0000256" key="3">
    <source>
        <dbReference type="ARBA" id="ARBA00022676"/>
    </source>
</evidence>
<evidence type="ECO:0000256" key="5">
    <source>
        <dbReference type="ARBA" id="ARBA00022692"/>
    </source>
</evidence>
<organism evidence="13 14">
    <name type="scientific">Flavobacterium rivulicola</name>
    <dbReference type="NCBI Taxonomy" id="2732161"/>
    <lineage>
        <taxon>Bacteria</taxon>
        <taxon>Pseudomonadati</taxon>
        <taxon>Bacteroidota</taxon>
        <taxon>Flavobacteriia</taxon>
        <taxon>Flavobacteriales</taxon>
        <taxon>Flavobacteriaceae</taxon>
        <taxon>Flavobacterium</taxon>
    </lineage>
</organism>
<evidence type="ECO:0000256" key="11">
    <source>
        <dbReference type="SAM" id="Phobius"/>
    </source>
</evidence>
<dbReference type="PANTHER" id="PTHR30400">
    <property type="entry name" value="MONOFUNCTIONAL BIOSYNTHETIC PEPTIDOGLYCAN TRANSGLYCOSYLASE"/>
    <property type="match status" value="1"/>
</dbReference>
<keyword evidence="10" id="KW-0961">Cell wall biogenesis/degradation</keyword>
<keyword evidence="6" id="KW-0133">Cell shape</keyword>
<dbReference type="EMBL" id="JABEVX010000001">
    <property type="protein sequence ID" value="NNT70879.1"/>
    <property type="molecule type" value="Genomic_DNA"/>
</dbReference>
<dbReference type="GO" id="GO:0009252">
    <property type="term" value="P:peptidoglycan biosynthetic process"/>
    <property type="evidence" value="ECO:0007669"/>
    <property type="project" value="UniProtKB-KW"/>
</dbReference>
<protein>
    <submittedName>
        <fullName evidence="13">Transglycosylase domain-containing protein</fullName>
    </submittedName>
</protein>
<keyword evidence="7" id="KW-0573">Peptidoglycan synthesis</keyword>
<dbReference type="PANTHER" id="PTHR30400:SF0">
    <property type="entry name" value="BIOSYNTHETIC PEPTIDOGLYCAN TRANSGLYCOSYLASE"/>
    <property type="match status" value="1"/>
</dbReference>
<comment type="caution">
    <text evidence="13">The sequence shown here is derived from an EMBL/GenBank/DDBJ whole genome shotgun (WGS) entry which is preliminary data.</text>
</comment>
<keyword evidence="1" id="KW-1003">Cell membrane</keyword>
<evidence type="ECO:0000256" key="6">
    <source>
        <dbReference type="ARBA" id="ARBA00022960"/>
    </source>
</evidence>
<dbReference type="InterPro" id="IPR036950">
    <property type="entry name" value="PBP_transglycosylase"/>
</dbReference>
<evidence type="ECO:0000259" key="12">
    <source>
        <dbReference type="Pfam" id="PF00912"/>
    </source>
</evidence>
<dbReference type="Gene3D" id="1.10.3810.10">
    <property type="entry name" value="Biosynthetic peptidoglycan transglycosylase-like"/>
    <property type="match status" value="1"/>
</dbReference>
<evidence type="ECO:0000256" key="7">
    <source>
        <dbReference type="ARBA" id="ARBA00022984"/>
    </source>
</evidence>
<dbReference type="GO" id="GO:0008360">
    <property type="term" value="P:regulation of cell shape"/>
    <property type="evidence" value="ECO:0007669"/>
    <property type="project" value="UniProtKB-KW"/>
</dbReference>
<dbReference type="AlphaFoldDB" id="A0A7Y3VXP9"/>
<evidence type="ECO:0000256" key="9">
    <source>
        <dbReference type="ARBA" id="ARBA00023136"/>
    </source>
</evidence>
<keyword evidence="3" id="KW-0328">Glycosyltransferase</keyword>
<feature type="transmembrane region" description="Helical" evidence="11">
    <location>
        <begin position="9"/>
        <end position="29"/>
    </location>
</feature>
<keyword evidence="8 11" id="KW-1133">Transmembrane helix</keyword>
<accession>A0A7Y3VXP9</accession>
<dbReference type="InterPro" id="IPR023346">
    <property type="entry name" value="Lysozyme-like_dom_sf"/>
</dbReference>
<evidence type="ECO:0000256" key="2">
    <source>
        <dbReference type="ARBA" id="ARBA00022519"/>
    </source>
</evidence>
<proteinExistence type="predicted"/>
<dbReference type="SUPFAM" id="SSF53955">
    <property type="entry name" value="Lysozyme-like"/>
    <property type="match status" value="1"/>
</dbReference>
<keyword evidence="2" id="KW-0997">Cell inner membrane</keyword>
<dbReference type="InterPro" id="IPR001264">
    <property type="entry name" value="Glyco_trans_51"/>
</dbReference>
<dbReference type="GO" id="GO:0016020">
    <property type="term" value="C:membrane"/>
    <property type="evidence" value="ECO:0007669"/>
    <property type="project" value="InterPro"/>
</dbReference>
<dbReference type="Proteomes" id="UP000536509">
    <property type="component" value="Unassembled WGS sequence"/>
</dbReference>
<reference evidence="13 14" key="1">
    <citation type="submission" date="2020-05" db="EMBL/GenBank/DDBJ databases">
        <title>Draft genome of Flavobacterium sp. IMCC34852.</title>
        <authorList>
            <person name="Song J."/>
            <person name="Cho J.-C."/>
        </authorList>
    </citation>
    <scope>NUCLEOTIDE SEQUENCE [LARGE SCALE GENOMIC DNA]</scope>
    <source>
        <strain evidence="13 14">IMCC34852</strain>
    </source>
</reference>
<evidence type="ECO:0000313" key="13">
    <source>
        <dbReference type="EMBL" id="NNT70879.1"/>
    </source>
</evidence>
<evidence type="ECO:0000313" key="14">
    <source>
        <dbReference type="Proteomes" id="UP000536509"/>
    </source>
</evidence>
<dbReference type="GO" id="GO:0009274">
    <property type="term" value="C:peptidoglycan-based cell wall"/>
    <property type="evidence" value="ECO:0007669"/>
    <property type="project" value="InterPro"/>
</dbReference>
<keyword evidence="5 11" id="KW-0812">Transmembrane</keyword>
<dbReference type="InterPro" id="IPR011812">
    <property type="entry name" value="Pep_trsgly"/>
</dbReference>
<gene>
    <name evidence="13" type="ORF">HKT18_01505</name>
</gene>
<dbReference type="GO" id="GO:0071555">
    <property type="term" value="P:cell wall organization"/>
    <property type="evidence" value="ECO:0007669"/>
    <property type="project" value="UniProtKB-KW"/>
</dbReference>
<dbReference type="Pfam" id="PF00912">
    <property type="entry name" value="Transgly"/>
    <property type="match status" value="1"/>
</dbReference>